<keyword evidence="19" id="KW-1185">Reference proteome</keyword>
<dbReference type="InterPro" id="IPR003594">
    <property type="entry name" value="HATPase_dom"/>
</dbReference>
<dbReference type="InterPro" id="IPR018060">
    <property type="entry name" value="HTH_AraC"/>
</dbReference>
<keyword evidence="3 12" id="KW-0597">Phosphoprotein</keyword>
<dbReference type="Gene3D" id="1.10.10.60">
    <property type="entry name" value="Homeodomain-like"/>
    <property type="match status" value="2"/>
</dbReference>
<evidence type="ECO:0000259" key="17">
    <source>
        <dbReference type="PROSITE" id="PS50110"/>
    </source>
</evidence>
<accession>A0A2P8G2J9</accession>
<dbReference type="InterPro" id="IPR036890">
    <property type="entry name" value="HATPase_C_sf"/>
</dbReference>
<keyword evidence="13" id="KW-0472">Membrane</keyword>
<dbReference type="Gene3D" id="2.60.40.10">
    <property type="entry name" value="Immunoglobulins"/>
    <property type="match status" value="1"/>
</dbReference>
<dbReference type="InterPro" id="IPR001789">
    <property type="entry name" value="Sig_transdc_resp-reg_receiver"/>
</dbReference>
<keyword evidence="9" id="KW-0805">Transcription regulation</keyword>
<dbReference type="SMART" id="SM00387">
    <property type="entry name" value="HATPase_c"/>
    <property type="match status" value="1"/>
</dbReference>
<evidence type="ECO:0000256" key="11">
    <source>
        <dbReference type="ARBA" id="ARBA00023163"/>
    </source>
</evidence>
<evidence type="ECO:0000256" key="2">
    <source>
        <dbReference type="ARBA" id="ARBA00012438"/>
    </source>
</evidence>
<gene>
    <name evidence="18" type="ORF">CLV42_108127</name>
</gene>
<evidence type="ECO:0000313" key="18">
    <source>
        <dbReference type="EMBL" id="PSL28208.1"/>
    </source>
</evidence>
<keyword evidence="11" id="KW-0804">Transcription</keyword>
<evidence type="ECO:0000256" key="8">
    <source>
        <dbReference type="ARBA" id="ARBA00023012"/>
    </source>
</evidence>
<dbReference type="InterPro" id="IPR011123">
    <property type="entry name" value="Y_Y_Y"/>
</dbReference>
<dbReference type="InterPro" id="IPR018062">
    <property type="entry name" value="HTH_AraC-typ_CS"/>
</dbReference>
<keyword evidence="7" id="KW-0067">ATP-binding</keyword>
<name>A0A2P8G2J9_9BACT</name>
<dbReference type="Pfam" id="PF00072">
    <property type="entry name" value="Response_reg"/>
    <property type="match status" value="1"/>
</dbReference>
<keyword evidence="6 18" id="KW-0418">Kinase</keyword>
<dbReference type="PROSITE" id="PS01124">
    <property type="entry name" value="HTH_ARAC_FAMILY_2"/>
    <property type="match status" value="1"/>
</dbReference>
<dbReference type="GO" id="GO:0005524">
    <property type="term" value="F:ATP binding"/>
    <property type="evidence" value="ECO:0007669"/>
    <property type="project" value="UniProtKB-KW"/>
</dbReference>
<evidence type="ECO:0000313" key="19">
    <source>
        <dbReference type="Proteomes" id="UP000240978"/>
    </source>
</evidence>
<dbReference type="SMART" id="SM00388">
    <property type="entry name" value="HisKA"/>
    <property type="match status" value="1"/>
</dbReference>
<dbReference type="GO" id="GO:0043565">
    <property type="term" value="F:sequence-specific DNA binding"/>
    <property type="evidence" value="ECO:0007669"/>
    <property type="project" value="InterPro"/>
</dbReference>
<keyword evidence="10" id="KW-0238">DNA-binding</keyword>
<keyword evidence="13" id="KW-0812">Transmembrane</keyword>
<dbReference type="CDD" id="cd17574">
    <property type="entry name" value="REC_OmpR"/>
    <property type="match status" value="1"/>
</dbReference>
<evidence type="ECO:0000256" key="12">
    <source>
        <dbReference type="PROSITE-ProRule" id="PRU00169"/>
    </source>
</evidence>
<dbReference type="PROSITE" id="PS50109">
    <property type="entry name" value="HIS_KIN"/>
    <property type="match status" value="1"/>
</dbReference>
<sequence>MKYILYIFYLMLWSQIAFSQQSDLNFVNFSSEDGLSSNTVTTILKDKCGYMWFGTDDGLNKFDGVNFSVYRHRQSDTTSIGANSILAMHEDRSGNLWVGTNATLSLYNRKKDCFTNYRVTLNNTVRTIFRDHAGKLWIGSYVGLFTFDPQTGKTTRYHADASKPGQLVSNVITCIIEDSRHRVWIGGNTGLYLYQRSTDDFKYFGHNPADPLSLPDNSIKAITEDHNGNLWIGSDDGGLSMLLPDGKGFRTYTHSKTDKQTLSSNRIWTITPEAPNSLWVGTEEGLNIFDLQKKTSRRVEHDARNKYSLHGKSVRSIFIDKNGIYWIGIYQGGISKFDKNLAFFNLRESDPFDPRGLSAPVVTSFSEDGNGDIYVGTDGGGINLYHRCTGLFDHLQFSGGEKPPAVLALEHLNGELWIGTFMQGLYVLTMKTGNVRHYMKGNGPNDLSGNDVFCLKKDSKGNIWIGTNGNGVNIYDPVSGQFRRFDKDRGYPADINALSRGFIRTIEEDESGNIWIGAVGAGIIMLDPSLNKIRVFNRDNSNLPANDIQTICAGRNERIWVGTPGEGLCLFDGKTGKFVQYAEQEGISNAVIYKILEDDAGKVWVSTNKGISSFDPPTSRFKNYFPYNGLQRSTFCLGAGLKTSKGELFFGGLDGFNYFNPKLLNFNRNVPKIVLTDLRISNSSVIPGNKAAIKEHISVAKEMKLDYKQNFSIDFTTLNYTAPQESQYSYILEGFDKTWNNVGTSRTAVFSNLPPGEYLFRVKASSDDGSWITEQAVIHVSVRPPFWLTVYAYIFYVVTAGLILWGLRQRAIRKLKNKFALEQERLQIRQTMELERKEAERQREFEQVKVKYLTNLSHEFRTPVSLIVGPVERLIQEEDCQNKLKQLNLIKRNARKLLNMVNQLLDFRKLEAQELKLNLTEGDIISFIGEVVELFKDISDRRHINFSFTSTLGSFYTSFDRDKIERILFNLLSNAFKFTPKGGQISLNVDHDPTRGLGIMVTDTGVGMAQDVREKIFTRFFQGDVPPGILNQGSGIGLSIALEFVKMHSGTVNVESIPGKGSSFTVQLPLEPMQAPGDGTDQPVIGTDGHIDPGDVSVADIRPAQDATVPATERLTVLLIEDNDDFRYYLKDNLKPFYKIIEAADGKEGWQKVLSAHPQVIVSDISMPYMDGIQLCQKIKSDKRTSHIPIILLTAMTGDASQLKGLKTGASDYLTKPFNFDILNVKISNLLLLNKSLKDTYTRQLKVVIPAAEVESEDEKFLVRVTQYIEDNINSDTLTVKDLSKHLYMSRASLYNKIVQLTGETPVEFIRSIKLNKAADLLENSDMKIAQIGYAVGFSTPNYFARAFKAKFNLLPSEYQLLKKRPVN</sequence>
<dbReference type="Pfam" id="PF07495">
    <property type="entry name" value="Y_Y_Y"/>
    <property type="match status" value="1"/>
</dbReference>
<keyword evidence="14" id="KW-0732">Signal</keyword>
<feature type="domain" description="HTH araC/xylS-type" evidence="15">
    <location>
        <begin position="1263"/>
        <end position="1362"/>
    </location>
</feature>
<feature type="domain" description="Histidine kinase" evidence="16">
    <location>
        <begin position="855"/>
        <end position="1072"/>
    </location>
</feature>
<dbReference type="SMART" id="SM00448">
    <property type="entry name" value="REC"/>
    <property type="match status" value="1"/>
</dbReference>
<dbReference type="InterPro" id="IPR004358">
    <property type="entry name" value="Sig_transdc_His_kin-like_C"/>
</dbReference>
<evidence type="ECO:0000259" key="16">
    <source>
        <dbReference type="PROSITE" id="PS50109"/>
    </source>
</evidence>
<dbReference type="FunFam" id="1.10.287.130:FF:000045">
    <property type="entry name" value="Two-component system sensor histidine kinase/response regulator"/>
    <property type="match status" value="1"/>
</dbReference>
<keyword evidence="5" id="KW-0547">Nucleotide-binding</keyword>
<dbReference type="FunFam" id="3.30.565.10:FF:000037">
    <property type="entry name" value="Hybrid sensor histidine kinase/response regulator"/>
    <property type="match status" value="1"/>
</dbReference>
<dbReference type="Gene3D" id="1.10.287.130">
    <property type="match status" value="1"/>
</dbReference>
<dbReference type="InterPro" id="IPR011006">
    <property type="entry name" value="CheY-like_superfamily"/>
</dbReference>
<dbReference type="PANTHER" id="PTHR43547">
    <property type="entry name" value="TWO-COMPONENT HISTIDINE KINASE"/>
    <property type="match status" value="1"/>
</dbReference>
<dbReference type="EC" id="2.7.13.3" evidence="2"/>
<protein>
    <recommendedName>
        <fullName evidence="2">histidine kinase</fullName>
        <ecNumber evidence="2">2.7.13.3</ecNumber>
    </recommendedName>
</protein>
<evidence type="ECO:0000259" key="15">
    <source>
        <dbReference type="PROSITE" id="PS01124"/>
    </source>
</evidence>
<dbReference type="InterPro" id="IPR003661">
    <property type="entry name" value="HisK_dim/P_dom"/>
</dbReference>
<dbReference type="Pfam" id="PF07494">
    <property type="entry name" value="Reg_prop"/>
    <property type="match status" value="6"/>
</dbReference>
<dbReference type="SUPFAM" id="SSF46689">
    <property type="entry name" value="Homeodomain-like"/>
    <property type="match status" value="1"/>
</dbReference>
<organism evidence="18 19">
    <name type="scientific">Chitinophaga ginsengisoli</name>
    <dbReference type="NCBI Taxonomy" id="363837"/>
    <lineage>
        <taxon>Bacteria</taxon>
        <taxon>Pseudomonadati</taxon>
        <taxon>Bacteroidota</taxon>
        <taxon>Chitinophagia</taxon>
        <taxon>Chitinophagales</taxon>
        <taxon>Chitinophagaceae</taxon>
        <taxon>Chitinophaga</taxon>
    </lineage>
</organism>
<feature type="signal peptide" evidence="14">
    <location>
        <begin position="1"/>
        <end position="19"/>
    </location>
</feature>
<dbReference type="InterPro" id="IPR015943">
    <property type="entry name" value="WD40/YVTN_repeat-like_dom_sf"/>
</dbReference>
<dbReference type="InterPro" id="IPR011110">
    <property type="entry name" value="Reg_prop"/>
</dbReference>
<dbReference type="PROSITE" id="PS00041">
    <property type="entry name" value="HTH_ARAC_FAMILY_1"/>
    <property type="match status" value="1"/>
</dbReference>
<proteinExistence type="predicted"/>
<feature type="domain" description="Response regulatory" evidence="17">
    <location>
        <begin position="1116"/>
        <end position="1231"/>
    </location>
</feature>
<dbReference type="PANTHER" id="PTHR43547:SF2">
    <property type="entry name" value="HYBRID SIGNAL TRANSDUCTION HISTIDINE KINASE C"/>
    <property type="match status" value="1"/>
</dbReference>
<dbReference type="Pfam" id="PF00512">
    <property type="entry name" value="HisKA"/>
    <property type="match status" value="1"/>
</dbReference>
<evidence type="ECO:0000256" key="6">
    <source>
        <dbReference type="ARBA" id="ARBA00022777"/>
    </source>
</evidence>
<dbReference type="Gene3D" id="3.40.50.2300">
    <property type="match status" value="1"/>
</dbReference>
<feature type="chain" id="PRO_5015107504" description="histidine kinase" evidence="14">
    <location>
        <begin position="20"/>
        <end position="1368"/>
    </location>
</feature>
<dbReference type="Gene3D" id="3.30.565.10">
    <property type="entry name" value="Histidine kinase-like ATPase, C-terminal domain"/>
    <property type="match status" value="1"/>
</dbReference>
<dbReference type="GO" id="GO:0000155">
    <property type="term" value="F:phosphorelay sensor kinase activity"/>
    <property type="evidence" value="ECO:0007669"/>
    <property type="project" value="InterPro"/>
</dbReference>
<evidence type="ECO:0000256" key="10">
    <source>
        <dbReference type="ARBA" id="ARBA00023125"/>
    </source>
</evidence>
<dbReference type="SUPFAM" id="SSF47384">
    <property type="entry name" value="Homodimeric domain of signal transducing histidine kinase"/>
    <property type="match status" value="1"/>
</dbReference>
<comment type="caution">
    <text evidence="18">The sequence shown here is derived from an EMBL/GenBank/DDBJ whole genome shotgun (WGS) entry which is preliminary data.</text>
</comment>
<dbReference type="EMBL" id="PYGK01000008">
    <property type="protein sequence ID" value="PSL28208.1"/>
    <property type="molecule type" value="Genomic_DNA"/>
</dbReference>
<dbReference type="SUPFAM" id="SSF55874">
    <property type="entry name" value="ATPase domain of HSP90 chaperone/DNA topoisomerase II/histidine kinase"/>
    <property type="match status" value="1"/>
</dbReference>
<keyword evidence="13" id="KW-1133">Transmembrane helix</keyword>
<dbReference type="SUPFAM" id="SSF52172">
    <property type="entry name" value="CheY-like"/>
    <property type="match status" value="1"/>
</dbReference>
<dbReference type="SUPFAM" id="SSF63829">
    <property type="entry name" value="Calcium-dependent phosphotriesterase"/>
    <property type="match status" value="3"/>
</dbReference>
<dbReference type="Pfam" id="PF02518">
    <property type="entry name" value="HATPase_c"/>
    <property type="match status" value="1"/>
</dbReference>
<dbReference type="Pfam" id="PF12833">
    <property type="entry name" value="HTH_18"/>
    <property type="match status" value="1"/>
</dbReference>
<comment type="catalytic activity">
    <reaction evidence="1">
        <text>ATP + protein L-histidine = ADP + protein N-phospho-L-histidine.</text>
        <dbReference type="EC" id="2.7.13.3"/>
    </reaction>
</comment>
<dbReference type="InterPro" id="IPR013783">
    <property type="entry name" value="Ig-like_fold"/>
</dbReference>
<dbReference type="Gene3D" id="2.130.10.10">
    <property type="entry name" value="YVTN repeat-like/Quinoprotein amine dehydrogenase"/>
    <property type="match status" value="5"/>
</dbReference>
<feature type="transmembrane region" description="Helical" evidence="13">
    <location>
        <begin position="786"/>
        <end position="807"/>
    </location>
</feature>
<dbReference type="GO" id="GO:0003700">
    <property type="term" value="F:DNA-binding transcription factor activity"/>
    <property type="evidence" value="ECO:0007669"/>
    <property type="project" value="InterPro"/>
</dbReference>
<dbReference type="InterPro" id="IPR005467">
    <property type="entry name" value="His_kinase_dom"/>
</dbReference>
<evidence type="ECO:0000256" key="3">
    <source>
        <dbReference type="ARBA" id="ARBA00022553"/>
    </source>
</evidence>
<dbReference type="InterPro" id="IPR036097">
    <property type="entry name" value="HisK_dim/P_sf"/>
</dbReference>
<dbReference type="Proteomes" id="UP000240978">
    <property type="component" value="Unassembled WGS sequence"/>
</dbReference>
<dbReference type="OrthoDB" id="1489484at2"/>
<keyword evidence="4" id="KW-0808">Transferase</keyword>
<feature type="modified residue" description="4-aspartylphosphate" evidence="12">
    <location>
        <position position="1164"/>
    </location>
</feature>
<dbReference type="SMART" id="SM00342">
    <property type="entry name" value="HTH_ARAC"/>
    <property type="match status" value="1"/>
</dbReference>
<evidence type="ECO:0000256" key="13">
    <source>
        <dbReference type="SAM" id="Phobius"/>
    </source>
</evidence>
<evidence type="ECO:0000256" key="7">
    <source>
        <dbReference type="ARBA" id="ARBA00022840"/>
    </source>
</evidence>
<dbReference type="PRINTS" id="PR00344">
    <property type="entry name" value="BCTRLSENSOR"/>
</dbReference>
<dbReference type="PROSITE" id="PS50110">
    <property type="entry name" value="RESPONSE_REGULATORY"/>
    <property type="match status" value="1"/>
</dbReference>
<evidence type="ECO:0000256" key="1">
    <source>
        <dbReference type="ARBA" id="ARBA00000085"/>
    </source>
</evidence>
<dbReference type="InterPro" id="IPR009057">
    <property type="entry name" value="Homeodomain-like_sf"/>
</dbReference>
<evidence type="ECO:0000256" key="4">
    <source>
        <dbReference type="ARBA" id="ARBA00022679"/>
    </source>
</evidence>
<dbReference type="FunFam" id="2.60.40.10:FF:000791">
    <property type="entry name" value="Two-component system sensor histidine kinase/response regulator"/>
    <property type="match status" value="1"/>
</dbReference>
<evidence type="ECO:0000256" key="5">
    <source>
        <dbReference type="ARBA" id="ARBA00022741"/>
    </source>
</evidence>
<reference evidence="18 19" key="1">
    <citation type="submission" date="2018-03" db="EMBL/GenBank/DDBJ databases">
        <title>Genomic Encyclopedia of Archaeal and Bacterial Type Strains, Phase II (KMG-II): from individual species to whole genera.</title>
        <authorList>
            <person name="Goeker M."/>
        </authorList>
    </citation>
    <scope>NUCLEOTIDE SEQUENCE [LARGE SCALE GENOMIC DNA]</scope>
    <source>
        <strain evidence="18 19">DSM 18107</strain>
    </source>
</reference>
<evidence type="ECO:0000256" key="9">
    <source>
        <dbReference type="ARBA" id="ARBA00023015"/>
    </source>
</evidence>
<evidence type="ECO:0000256" key="14">
    <source>
        <dbReference type="SAM" id="SignalP"/>
    </source>
</evidence>
<dbReference type="CDD" id="cd00082">
    <property type="entry name" value="HisKA"/>
    <property type="match status" value="1"/>
</dbReference>
<dbReference type="RefSeq" id="WP_146154433.1">
    <property type="nucleotide sequence ID" value="NZ_PYGK01000008.1"/>
</dbReference>
<keyword evidence="8" id="KW-0902">Two-component regulatory system</keyword>